<keyword evidence="3" id="KW-0808">Transferase</keyword>
<dbReference type="RefSeq" id="WP_308703996.1">
    <property type="nucleotide sequence ID" value="NZ_JAVCWF010000001.1"/>
</dbReference>
<dbReference type="GO" id="GO:0052621">
    <property type="term" value="F:diguanylate cyclase activity"/>
    <property type="evidence" value="ECO:0007669"/>
    <property type="project" value="UniProtKB-EC"/>
</dbReference>
<proteinExistence type="predicted"/>
<protein>
    <submittedName>
        <fullName evidence="3">GGDEF domain-containing protein</fullName>
        <ecNumber evidence="3">2.7.7.65</ecNumber>
    </submittedName>
</protein>
<keyword evidence="3" id="KW-0548">Nucleotidyltransferase</keyword>
<feature type="transmembrane region" description="Helical" evidence="1">
    <location>
        <begin position="158"/>
        <end position="179"/>
    </location>
</feature>
<dbReference type="EMBL" id="JAVCWF010000001">
    <property type="protein sequence ID" value="MDQ7938305.1"/>
    <property type="molecule type" value="Genomic_DNA"/>
</dbReference>
<dbReference type="EC" id="2.7.7.65" evidence="3"/>
<dbReference type="SUPFAM" id="SSF55073">
    <property type="entry name" value="Nucleotide cyclase"/>
    <property type="match status" value="1"/>
</dbReference>
<feature type="domain" description="GGDEF" evidence="2">
    <location>
        <begin position="252"/>
        <end position="388"/>
    </location>
</feature>
<keyword evidence="1" id="KW-0472">Membrane</keyword>
<dbReference type="InterPro" id="IPR050469">
    <property type="entry name" value="Diguanylate_Cyclase"/>
</dbReference>
<gene>
    <name evidence="3" type="ORF">RA086_11865</name>
</gene>
<dbReference type="Pfam" id="PF00990">
    <property type="entry name" value="GGDEF"/>
    <property type="match status" value="1"/>
</dbReference>
<keyword evidence="1" id="KW-1133">Transmembrane helix</keyword>
<evidence type="ECO:0000313" key="4">
    <source>
        <dbReference type="Proteomes" id="UP001227831"/>
    </source>
</evidence>
<sequence>MVLINNFFSDILNLDSVVLTLLTISLIVIMTATTYLLEYRATRMPSRYHRWIHLIEGGLVIGSVALLRAEFVARDPGNLVSWGYIIAQLTILLLSLYTMHNLAITVINLIVPWAFYAETMMSTHSVPQLALFVVMWLGLAATIRYINHHRQAVIASEWRYIVLQTLYGLTWCLMIWSVYRYQFFYIVNVLVLFVVYMLVIRFFVTRINRLVAHFMLLNQEVNYDELTGVLNRAKFDATTLGVVGLHRQNPAVPMTMAMFDIDHFKKFNDDYGHLAGDHVLKYVAQHFNQSLNVANKKRQLFRYGGEEFVIIFRGESATEVQPVVTVIRNTLQKAPLNYGGKSLTVTVSIGVSMLQKSDTNFEDWFKRVDHYLYLSKEAGRDRITVEGVTQPFDETLHD</sequence>
<feature type="transmembrane region" description="Helical" evidence="1">
    <location>
        <begin position="129"/>
        <end position="146"/>
    </location>
</feature>
<name>A0ABU1ABK7_9LACO</name>
<keyword evidence="4" id="KW-1185">Reference proteome</keyword>
<evidence type="ECO:0000256" key="1">
    <source>
        <dbReference type="SAM" id="Phobius"/>
    </source>
</evidence>
<dbReference type="NCBIfam" id="TIGR00254">
    <property type="entry name" value="GGDEF"/>
    <property type="match status" value="1"/>
</dbReference>
<dbReference type="CDD" id="cd01949">
    <property type="entry name" value="GGDEF"/>
    <property type="match status" value="1"/>
</dbReference>
<dbReference type="PANTHER" id="PTHR45138:SF9">
    <property type="entry name" value="DIGUANYLATE CYCLASE DGCM-RELATED"/>
    <property type="match status" value="1"/>
</dbReference>
<comment type="caution">
    <text evidence="3">The sequence shown here is derived from an EMBL/GenBank/DDBJ whole genome shotgun (WGS) entry which is preliminary data.</text>
</comment>
<evidence type="ECO:0000313" key="3">
    <source>
        <dbReference type="EMBL" id="MDQ7938305.1"/>
    </source>
</evidence>
<reference evidence="3 4" key="1">
    <citation type="journal article" date="2023" name="Int. J. Syst. Evol. Microbiol.">
        <title>Lactiplantibacillus brownii sp. nov., a novel psychrotolerant species isolated from sauerkraut.</title>
        <authorList>
            <person name="Heng Y.C."/>
            <person name="Silvaraju S."/>
            <person name="Lee J.K.Y."/>
            <person name="Kittelmann S."/>
        </authorList>
    </citation>
    <scope>NUCLEOTIDE SEQUENCE [LARGE SCALE GENOMIC DNA]</scope>
    <source>
        <strain evidence="3 4">WILCCON 0030</strain>
    </source>
</reference>
<feature type="transmembrane region" description="Helical" evidence="1">
    <location>
        <begin position="16"/>
        <end position="36"/>
    </location>
</feature>
<dbReference type="Gene3D" id="3.30.70.270">
    <property type="match status" value="1"/>
</dbReference>
<dbReference type="InterPro" id="IPR043128">
    <property type="entry name" value="Rev_trsase/Diguanyl_cyclase"/>
</dbReference>
<keyword evidence="1" id="KW-0812">Transmembrane</keyword>
<dbReference type="InterPro" id="IPR000160">
    <property type="entry name" value="GGDEF_dom"/>
</dbReference>
<dbReference type="Proteomes" id="UP001227831">
    <property type="component" value="Unassembled WGS sequence"/>
</dbReference>
<organism evidence="3 4">
    <name type="scientific">Lactiplantibacillus brownii</name>
    <dbReference type="NCBI Taxonomy" id="3069269"/>
    <lineage>
        <taxon>Bacteria</taxon>
        <taxon>Bacillati</taxon>
        <taxon>Bacillota</taxon>
        <taxon>Bacilli</taxon>
        <taxon>Lactobacillales</taxon>
        <taxon>Lactobacillaceae</taxon>
        <taxon>Lactiplantibacillus</taxon>
    </lineage>
</organism>
<dbReference type="SMART" id="SM00267">
    <property type="entry name" value="GGDEF"/>
    <property type="match status" value="1"/>
</dbReference>
<dbReference type="PANTHER" id="PTHR45138">
    <property type="entry name" value="REGULATORY COMPONENTS OF SENSORY TRANSDUCTION SYSTEM"/>
    <property type="match status" value="1"/>
</dbReference>
<feature type="transmembrane region" description="Helical" evidence="1">
    <location>
        <begin position="185"/>
        <end position="204"/>
    </location>
</feature>
<evidence type="ECO:0000259" key="2">
    <source>
        <dbReference type="PROSITE" id="PS50887"/>
    </source>
</evidence>
<feature type="transmembrane region" description="Helical" evidence="1">
    <location>
        <begin position="102"/>
        <end position="117"/>
    </location>
</feature>
<dbReference type="InterPro" id="IPR029787">
    <property type="entry name" value="Nucleotide_cyclase"/>
</dbReference>
<accession>A0ABU1ABK7</accession>
<dbReference type="PROSITE" id="PS50887">
    <property type="entry name" value="GGDEF"/>
    <property type="match status" value="1"/>
</dbReference>